<reference evidence="4" key="1">
    <citation type="journal article" date="2021" name="Sci. Adv.">
        <title>The American lobster genome reveals insights on longevity, neural, and immune adaptations.</title>
        <authorList>
            <person name="Polinski J.M."/>
            <person name="Zimin A.V."/>
            <person name="Clark K.F."/>
            <person name="Kohn A.B."/>
            <person name="Sadowski N."/>
            <person name="Timp W."/>
            <person name="Ptitsyn A."/>
            <person name="Khanna P."/>
            <person name="Romanova D.Y."/>
            <person name="Williams P."/>
            <person name="Greenwood S.J."/>
            <person name="Moroz L.L."/>
            <person name="Walt D.R."/>
            <person name="Bodnar A.G."/>
        </authorList>
    </citation>
    <scope>NUCLEOTIDE SEQUENCE</scope>
    <source>
        <strain evidence="4">GMGI-L3</strain>
    </source>
</reference>
<dbReference type="InterPro" id="IPR000467">
    <property type="entry name" value="G_patch_dom"/>
</dbReference>
<feature type="compositionally biased region" description="Basic and acidic residues" evidence="1">
    <location>
        <begin position="401"/>
        <end position="433"/>
    </location>
</feature>
<evidence type="ECO:0000313" key="4">
    <source>
        <dbReference type="EMBL" id="KAG7175602.1"/>
    </source>
</evidence>
<feature type="domain" description="G-patch" evidence="3">
    <location>
        <begin position="896"/>
        <end position="942"/>
    </location>
</feature>
<dbReference type="InterPro" id="IPR000253">
    <property type="entry name" value="FHA_dom"/>
</dbReference>
<dbReference type="Gene3D" id="2.60.200.20">
    <property type="match status" value="1"/>
</dbReference>
<dbReference type="PANTHER" id="PTHR23106">
    <property type="entry name" value="ANGIOGENIC FACTOR WITH G PATCH AND FHA DOMAINS 1"/>
    <property type="match status" value="1"/>
</dbReference>
<feature type="region of interest" description="Disordered" evidence="1">
    <location>
        <begin position="1"/>
        <end position="41"/>
    </location>
</feature>
<proteinExistence type="predicted"/>
<sequence>MEDEGREGAGGNKLNTVLLEREDSDGDEDEQCLESSATTHKEIVTEEPNLENKQTMTATITSCDLDNMSELVVADSDTRQAGQIHSEMLESLSPIVQVQSLKENLLKNEQDDSSDNAAEKESPKTTEAEKELAGSGDVSGHVDTDVPLIRAVNIVRAAVCESMEDDSVGCGVDDVHTLAAQVDESTQLDNNREQRFTCLGGDQGTVPPTLEDKCNRADDLEESDYCQKIKKKYKKKPPSSSRATQTAIHLLDSSEFKEYSFDLATMQVEIGFMSVEFLQNLDPSLDDWPVLLVSQLSLRDSMIDTLNSKLLDLVSKGRTLEQDIDYLKLKIWDLKQQVKKNKHNRTEEYSQTTEEDFAQAWKKWYCGSWNQYYGEHDPSSAHYWPGHYAKQTTVSSAPQVKAEEASVSRGNGTDERDKIHDSKENGDGGRGDDVQVSPRSGDCQEHKAAQTDAREQSLESKVDVTDCSKQSVSKKKKRSNPEHLDKTPGDSRLPEDSVKKLDTCDDERKGDTISTITLTNKRTESSEMPQKTKMPKSFELDKLSIDSKTNYEHYTPEAKDDNTLMKDVINVDENYAWDASGGMSVTEQVKAAAAEAIQGTGYVFQEELGLYFDYSSGYYYDAENGLYYDSKTGTYFYYDHASQAYQFHSQVPLKRQGKRRLEKSEGEEKDIHQDKKKKLPRVKDAELADREEGECTDSDEEGGGREETQMINSEEEDIELDEEAEIREECSELEEISYRSNGPDDHHYFIKDLGSNNGTFVNGVRLSDPRETSREVEIGHGWMLQFGAVKLKCHVHPGRLTCNECEPGLVISSLPSHTQSETGGSVMSYKDAKSREKARKKQLKALRKKYAVTSQGEVPATDTQYTDRALRRLKEVGSDNPYEKTEVASTDTALRENNKGYTLLQKMGWSEGQALGKSQKGITEPIQPKRVVGHGGLGCTQVTVPAEPATERRRKHLQITQHRFKQT</sequence>
<feature type="compositionally biased region" description="Basic and acidic residues" evidence="1">
    <location>
        <begin position="662"/>
        <end position="673"/>
    </location>
</feature>
<dbReference type="Proteomes" id="UP000747542">
    <property type="component" value="Unassembled WGS sequence"/>
</dbReference>
<feature type="compositionally biased region" description="Basic and acidic residues" evidence="1">
    <location>
        <begin position="117"/>
        <end position="132"/>
    </location>
</feature>
<name>A0A8J5N9P7_HOMAM</name>
<dbReference type="Pfam" id="PF00498">
    <property type="entry name" value="FHA"/>
    <property type="match status" value="1"/>
</dbReference>
<feature type="compositionally biased region" description="Basic and acidic residues" evidence="1">
    <location>
        <begin position="442"/>
        <end position="466"/>
    </location>
</feature>
<feature type="compositionally biased region" description="Acidic residues" evidence="1">
    <location>
        <begin position="22"/>
        <end position="32"/>
    </location>
</feature>
<dbReference type="InterPro" id="IPR008984">
    <property type="entry name" value="SMAD_FHA_dom_sf"/>
</dbReference>
<evidence type="ECO:0000313" key="5">
    <source>
        <dbReference type="Proteomes" id="UP000747542"/>
    </source>
</evidence>
<feature type="region of interest" description="Disordered" evidence="1">
    <location>
        <begin position="393"/>
        <end position="535"/>
    </location>
</feature>
<organism evidence="4 5">
    <name type="scientific">Homarus americanus</name>
    <name type="common">American lobster</name>
    <dbReference type="NCBI Taxonomy" id="6706"/>
    <lineage>
        <taxon>Eukaryota</taxon>
        <taxon>Metazoa</taxon>
        <taxon>Ecdysozoa</taxon>
        <taxon>Arthropoda</taxon>
        <taxon>Crustacea</taxon>
        <taxon>Multicrustacea</taxon>
        <taxon>Malacostraca</taxon>
        <taxon>Eumalacostraca</taxon>
        <taxon>Eucarida</taxon>
        <taxon>Decapoda</taxon>
        <taxon>Pleocyemata</taxon>
        <taxon>Astacidea</taxon>
        <taxon>Nephropoidea</taxon>
        <taxon>Nephropidae</taxon>
        <taxon>Homarus</taxon>
    </lineage>
</organism>
<dbReference type="PROSITE" id="PS50174">
    <property type="entry name" value="G_PATCH"/>
    <property type="match status" value="1"/>
</dbReference>
<dbReference type="CDD" id="cd16164">
    <property type="entry name" value="OCRE_VG5Q"/>
    <property type="match status" value="1"/>
</dbReference>
<dbReference type="PROSITE" id="PS50006">
    <property type="entry name" value="FHA_DOMAIN"/>
    <property type="match status" value="1"/>
</dbReference>
<dbReference type="PANTHER" id="PTHR23106:SF24">
    <property type="entry name" value="ANGIOGENIC FACTOR WITH G PATCH AND FHA DOMAINS 1"/>
    <property type="match status" value="1"/>
</dbReference>
<dbReference type="InterPro" id="IPR035624">
    <property type="entry name" value="AGGF1_OCRE"/>
</dbReference>
<feature type="region of interest" description="Disordered" evidence="1">
    <location>
        <begin position="107"/>
        <end position="142"/>
    </location>
</feature>
<dbReference type="InterPro" id="IPR053027">
    <property type="entry name" value="AGGF1"/>
</dbReference>
<feature type="region of interest" description="Disordered" evidence="1">
    <location>
        <begin position="651"/>
        <end position="722"/>
    </location>
</feature>
<comment type="caution">
    <text evidence="4">The sequence shown here is derived from an EMBL/GenBank/DDBJ whole genome shotgun (WGS) entry which is preliminary data.</text>
</comment>
<dbReference type="EMBL" id="JAHLQT010005322">
    <property type="protein sequence ID" value="KAG7175602.1"/>
    <property type="molecule type" value="Genomic_DNA"/>
</dbReference>
<protein>
    <submittedName>
        <fullName evidence="4">Angiogenic factor with G patch and FHA domains 1-like</fullName>
    </submittedName>
</protein>
<feature type="compositionally biased region" description="Acidic residues" evidence="1">
    <location>
        <begin position="691"/>
        <end position="701"/>
    </location>
</feature>
<dbReference type="SMART" id="SM00443">
    <property type="entry name" value="G_patch"/>
    <property type="match status" value="1"/>
</dbReference>
<gene>
    <name evidence="4" type="primary">Aggf1-L</name>
    <name evidence="4" type="ORF">Hamer_G024761</name>
</gene>
<dbReference type="AlphaFoldDB" id="A0A8J5N9P7"/>
<evidence type="ECO:0000256" key="1">
    <source>
        <dbReference type="SAM" id="MobiDB-lite"/>
    </source>
</evidence>
<dbReference type="InterPro" id="IPR041591">
    <property type="entry name" value="OCRE"/>
</dbReference>
<feature type="compositionally biased region" description="Basic and acidic residues" evidence="1">
    <location>
        <begin position="479"/>
        <end position="511"/>
    </location>
</feature>
<dbReference type="SUPFAM" id="SSF49879">
    <property type="entry name" value="SMAD/FHA domain"/>
    <property type="match status" value="1"/>
</dbReference>
<evidence type="ECO:0000259" key="2">
    <source>
        <dbReference type="PROSITE" id="PS50006"/>
    </source>
</evidence>
<evidence type="ECO:0000259" key="3">
    <source>
        <dbReference type="PROSITE" id="PS50174"/>
    </source>
</evidence>
<feature type="domain" description="FHA" evidence="2">
    <location>
        <begin position="704"/>
        <end position="766"/>
    </location>
</feature>
<keyword evidence="5" id="KW-1185">Reference proteome</keyword>
<feature type="compositionally biased region" description="Basic and acidic residues" evidence="1">
    <location>
        <begin position="681"/>
        <end position="690"/>
    </location>
</feature>
<dbReference type="Pfam" id="PF01585">
    <property type="entry name" value="G-patch"/>
    <property type="match status" value="1"/>
</dbReference>
<dbReference type="Pfam" id="PF17780">
    <property type="entry name" value="OCRE"/>
    <property type="match status" value="1"/>
</dbReference>
<accession>A0A8J5N9P7</accession>
<dbReference type="GO" id="GO:0003676">
    <property type="term" value="F:nucleic acid binding"/>
    <property type="evidence" value="ECO:0007669"/>
    <property type="project" value="InterPro"/>
</dbReference>
<feature type="compositionally biased region" description="Acidic residues" evidence="1">
    <location>
        <begin position="713"/>
        <end position="722"/>
    </location>
</feature>